<proteinExistence type="predicted"/>
<evidence type="ECO:0000313" key="4">
    <source>
        <dbReference type="Proteomes" id="UP000265768"/>
    </source>
</evidence>
<gene>
    <name evidence="3" type="ORF">D5H75_27045</name>
</gene>
<dbReference type="PANTHER" id="PTHR34075">
    <property type="entry name" value="BLR3430 PROTEIN"/>
    <property type="match status" value="1"/>
</dbReference>
<protein>
    <recommendedName>
        <fullName evidence="5">DNA-binding protein</fullName>
    </recommendedName>
</protein>
<dbReference type="RefSeq" id="WP_119929363.1">
    <property type="nucleotide sequence ID" value="NZ_QZEY01000012.1"/>
</dbReference>
<dbReference type="Pfam" id="PF01796">
    <property type="entry name" value="OB_ChsH2_C"/>
    <property type="match status" value="1"/>
</dbReference>
<dbReference type="InterPro" id="IPR052513">
    <property type="entry name" value="Thioester_dehydratase-like"/>
</dbReference>
<dbReference type="PANTHER" id="PTHR34075:SF5">
    <property type="entry name" value="BLR3430 PROTEIN"/>
    <property type="match status" value="1"/>
</dbReference>
<name>A0A3A4ALG3_9ACTN</name>
<dbReference type="InterPro" id="IPR022002">
    <property type="entry name" value="ChsH2_Znr"/>
</dbReference>
<evidence type="ECO:0000259" key="1">
    <source>
        <dbReference type="Pfam" id="PF01796"/>
    </source>
</evidence>
<dbReference type="AlphaFoldDB" id="A0A3A4ALG3"/>
<evidence type="ECO:0008006" key="5">
    <source>
        <dbReference type="Google" id="ProtNLM"/>
    </source>
</evidence>
<sequence length="127" mass="13865">MARPLPLPSPLTAPYWDACRRGELALQRCGGCRGFVHFPEAECPFCGDSNLAYEVVQGKGAVHTFTVVHRAFVPGLAPPYTVAWIDLDAGARVFGGVLGETRIGGRVDVTFRDVEGFGPMPYWRPDE</sequence>
<dbReference type="InterPro" id="IPR012340">
    <property type="entry name" value="NA-bd_OB-fold"/>
</dbReference>
<dbReference type="InterPro" id="IPR002878">
    <property type="entry name" value="ChsH2_C"/>
</dbReference>
<evidence type="ECO:0000259" key="2">
    <source>
        <dbReference type="Pfam" id="PF12172"/>
    </source>
</evidence>
<evidence type="ECO:0000313" key="3">
    <source>
        <dbReference type="EMBL" id="RJL26633.1"/>
    </source>
</evidence>
<comment type="caution">
    <text evidence="3">The sequence shown here is derived from an EMBL/GenBank/DDBJ whole genome shotgun (WGS) entry which is preliminary data.</text>
</comment>
<dbReference type="Proteomes" id="UP000265768">
    <property type="component" value="Unassembled WGS sequence"/>
</dbReference>
<organism evidence="3 4">
    <name type="scientific">Bailinhaonella thermotolerans</name>
    <dbReference type="NCBI Taxonomy" id="1070861"/>
    <lineage>
        <taxon>Bacteria</taxon>
        <taxon>Bacillati</taxon>
        <taxon>Actinomycetota</taxon>
        <taxon>Actinomycetes</taxon>
        <taxon>Streptosporangiales</taxon>
        <taxon>Streptosporangiaceae</taxon>
        <taxon>Bailinhaonella</taxon>
    </lineage>
</organism>
<reference evidence="3 4" key="1">
    <citation type="submission" date="2018-09" db="EMBL/GenBank/DDBJ databases">
        <title>YIM 75507 draft genome.</title>
        <authorList>
            <person name="Tang S."/>
            <person name="Feng Y."/>
        </authorList>
    </citation>
    <scope>NUCLEOTIDE SEQUENCE [LARGE SCALE GENOMIC DNA]</scope>
    <source>
        <strain evidence="3 4">YIM 75507</strain>
    </source>
</reference>
<dbReference type="Pfam" id="PF12172">
    <property type="entry name" value="zf-ChsH2"/>
    <property type="match status" value="1"/>
</dbReference>
<keyword evidence="4" id="KW-1185">Reference proteome</keyword>
<feature type="domain" description="ChsH2 rubredoxin-like zinc ribbon" evidence="2">
    <location>
        <begin position="16"/>
        <end position="51"/>
    </location>
</feature>
<accession>A0A3A4ALG3</accession>
<dbReference type="OrthoDB" id="7470921at2"/>
<dbReference type="SUPFAM" id="SSF50249">
    <property type="entry name" value="Nucleic acid-binding proteins"/>
    <property type="match status" value="1"/>
</dbReference>
<feature type="domain" description="ChsH2 C-terminal OB-fold" evidence="1">
    <location>
        <begin position="55"/>
        <end position="112"/>
    </location>
</feature>
<dbReference type="EMBL" id="QZEY01000012">
    <property type="protein sequence ID" value="RJL26633.1"/>
    <property type="molecule type" value="Genomic_DNA"/>
</dbReference>